<reference evidence="2 3" key="1">
    <citation type="submission" date="2016-11" db="EMBL/GenBank/DDBJ databases">
        <authorList>
            <person name="Jaros S."/>
            <person name="Januszkiewicz K."/>
            <person name="Wedrychowicz H."/>
        </authorList>
    </citation>
    <scope>NUCLEOTIDE SEQUENCE [LARGE SCALE GENOMIC DNA]</scope>
    <source>
        <strain evidence="2 3">DSM 5091</strain>
    </source>
</reference>
<accession>A0A1M6BXD4</accession>
<name>A0A1M6BXD4_MALRU</name>
<dbReference type="InterPro" id="IPR036061">
    <property type="entry name" value="CheW-like_dom_sf"/>
</dbReference>
<dbReference type="GO" id="GO:0006935">
    <property type="term" value="P:chemotaxis"/>
    <property type="evidence" value="ECO:0007669"/>
    <property type="project" value="InterPro"/>
</dbReference>
<proteinExistence type="predicted"/>
<evidence type="ECO:0000259" key="1">
    <source>
        <dbReference type="PROSITE" id="PS50851"/>
    </source>
</evidence>
<dbReference type="GO" id="GO:0007165">
    <property type="term" value="P:signal transduction"/>
    <property type="evidence" value="ECO:0007669"/>
    <property type="project" value="InterPro"/>
</dbReference>
<dbReference type="InterPro" id="IPR002545">
    <property type="entry name" value="CheW-lke_dom"/>
</dbReference>
<sequence>MERLGLFVFSGSFYAVPLITLRKIVHQQNGYLLPKLPLAVSEVLVENKQLIPLVALPGQDLGRISENRGAEYKVLVESEAGTIALPADETCGIIAAHKGELLPAEEGESAGIKGRFNYQSTDYHILDIDFLALRMTQVTDKVA</sequence>
<dbReference type="Proteomes" id="UP000184171">
    <property type="component" value="Unassembled WGS sequence"/>
</dbReference>
<keyword evidence="3" id="KW-1185">Reference proteome</keyword>
<dbReference type="STRING" id="1122189.SAMN02745165_00332"/>
<protein>
    <submittedName>
        <fullName evidence="2">Chemotaxis signal transduction protein</fullName>
    </submittedName>
</protein>
<evidence type="ECO:0000313" key="2">
    <source>
        <dbReference type="EMBL" id="SHI53357.1"/>
    </source>
</evidence>
<organism evidence="2 3">
    <name type="scientific">Malonomonas rubra DSM 5091</name>
    <dbReference type="NCBI Taxonomy" id="1122189"/>
    <lineage>
        <taxon>Bacteria</taxon>
        <taxon>Pseudomonadati</taxon>
        <taxon>Thermodesulfobacteriota</taxon>
        <taxon>Desulfuromonadia</taxon>
        <taxon>Desulfuromonadales</taxon>
        <taxon>Geopsychrobacteraceae</taxon>
        <taxon>Malonomonas</taxon>
    </lineage>
</organism>
<dbReference type="PROSITE" id="PS50851">
    <property type="entry name" value="CHEW"/>
    <property type="match status" value="1"/>
</dbReference>
<dbReference type="EMBL" id="FQZT01000001">
    <property type="protein sequence ID" value="SHI53357.1"/>
    <property type="molecule type" value="Genomic_DNA"/>
</dbReference>
<dbReference type="SUPFAM" id="SSF50341">
    <property type="entry name" value="CheW-like"/>
    <property type="match status" value="1"/>
</dbReference>
<gene>
    <name evidence="2" type="ORF">SAMN02745165_00332</name>
</gene>
<feature type="domain" description="CheW-like" evidence="1">
    <location>
        <begin position="1"/>
        <end position="137"/>
    </location>
</feature>
<dbReference type="Pfam" id="PF01584">
    <property type="entry name" value="CheW"/>
    <property type="match status" value="1"/>
</dbReference>
<dbReference type="RefSeq" id="WP_072905005.1">
    <property type="nucleotide sequence ID" value="NZ_FQZT01000001.1"/>
</dbReference>
<evidence type="ECO:0000313" key="3">
    <source>
        <dbReference type="Proteomes" id="UP000184171"/>
    </source>
</evidence>
<dbReference type="OrthoDB" id="5405830at2"/>
<dbReference type="AlphaFoldDB" id="A0A1M6BXD4"/>